<sequence length="349" mass="38328">MAYVPILKGKAGEFLALGHASPEVQAQVRPVMEIVPDFELRDLLETFCEHAMENVPNGMIVTVDCGALPPGRVLKGEAGGPVTRVGESLGLRGVAMSPVFRGSDPDDVLAEVAGVATAHQQGACLRISTADDFGDSLPHEEQIHDLLRAVQLAPEEVDLLLDAGPVHSDRTREALAEQTIEALKHLSHWQWRHLCVAAGAFPINLTGFKRGRATPVVREDALLWREVIKRWQGPQPDFGDFGVTYPRILPKSRGTPDPNMRYTTAVDWQVFVYPRLRQGNDDFFTLSQDLVNSPYWPATGAATSWGDARLEERAQRKRQKAGGGTEWRAWATSHHLAVVASELTATGRP</sequence>
<evidence type="ECO:0000313" key="2">
    <source>
        <dbReference type="Proteomes" id="UP000305906"/>
    </source>
</evidence>
<evidence type="ECO:0000313" key="1">
    <source>
        <dbReference type="EMBL" id="TLS45975.1"/>
    </source>
</evidence>
<dbReference type="AlphaFoldDB" id="A0A5R9G346"/>
<organism evidence="1 2">
    <name type="scientific">Streptomyces montanus</name>
    <dbReference type="NCBI Taxonomy" id="2580423"/>
    <lineage>
        <taxon>Bacteria</taxon>
        <taxon>Bacillati</taxon>
        <taxon>Actinomycetota</taxon>
        <taxon>Actinomycetes</taxon>
        <taxon>Kitasatosporales</taxon>
        <taxon>Streptomycetaceae</taxon>
        <taxon>Streptomyces</taxon>
    </lineage>
</organism>
<comment type="caution">
    <text evidence="1">The sequence shown here is derived from an EMBL/GenBank/DDBJ whole genome shotgun (WGS) entry which is preliminary data.</text>
</comment>
<gene>
    <name evidence="1" type="ORF">FE633_12565</name>
</gene>
<reference evidence="1 2" key="1">
    <citation type="submission" date="2019-05" db="EMBL/GenBank/DDBJ databases">
        <title>Streptomyces sp. NEAU-C151, a novel actinomycete isolated from soil.</title>
        <authorList>
            <person name="Han L."/>
            <person name="Jiang H."/>
        </authorList>
    </citation>
    <scope>NUCLEOTIDE SEQUENCE [LARGE SCALE GENOMIC DNA]</scope>
    <source>
        <strain evidence="1 2">NEAU-C151</strain>
    </source>
</reference>
<dbReference type="InterPro" id="IPR025683">
    <property type="entry name" value="Protein_beta"/>
</dbReference>
<evidence type="ECO:0008006" key="3">
    <source>
        <dbReference type="Google" id="ProtNLM"/>
    </source>
</evidence>
<proteinExistence type="predicted"/>
<name>A0A5R9G346_9ACTN</name>
<dbReference type="Pfam" id="PF14350">
    <property type="entry name" value="Beta_protein"/>
    <property type="match status" value="1"/>
</dbReference>
<accession>A0A5R9G346</accession>
<dbReference type="RefSeq" id="WP_138045194.1">
    <property type="nucleotide sequence ID" value="NZ_VBZC01000011.1"/>
</dbReference>
<keyword evidence="2" id="KW-1185">Reference proteome</keyword>
<dbReference type="EMBL" id="VBZC01000011">
    <property type="protein sequence ID" value="TLS45975.1"/>
    <property type="molecule type" value="Genomic_DNA"/>
</dbReference>
<protein>
    <recommendedName>
        <fullName evidence="3">T4 beta protein</fullName>
    </recommendedName>
</protein>
<dbReference type="Proteomes" id="UP000305906">
    <property type="component" value="Unassembled WGS sequence"/>
</dbReference>